<gene>
    <name evidence="2" type="ORF">Lqua_1426</name>
    <name evidence="3" type="ORF">NCTC12376_01365</name>
</gene>
<reference evidence="3 5" key="2">
    <citation type="submission" date="2018-06" db="EMBL/GenBank/DDBJ databases">
        <authorList>
            <consortium name="Pathogen Informatics"/>
            <person name="Doyle S."/>
        </authorList>
    </citation>
    <scope>NUCLEOTIDE SEQUENCE [LARGE SCALE GENOMIC DNA]</scope>
    <source>
        <strain evidence="3 5">NCTC12376</strain>
    </source>
</reference>
<dbReference type="RefSeq" id="WP_058473586.1">
    <property type="nucleotide sequence ID" value="NZ_CAAAIL010000013.1"/>
</dbReference>
<sequence length="165" mass="18247">MSTDKPVFNKTNSNKKKIMPSEQNEPRKRKSLDLDGEDTSNDKNNEDPLMVLMGKLQQSVERIDHSIEQISGINSIKKMSESLAEQAVSALGSFIFDKQNEPSLTSEPVKQNVKASRPFNLSPMADSLNEDSFLNSVNTNHQVKSSSSADLVSPELESSTELTMS</sequence>
<feature type="region of interest" description="Disordered" evidence="1">
    <location>
        <begin position="1"/>
        <end position="49"/>
    </location>
</feature>
<dbReference type="AlphaFoldDB" id="A0A378KVN1"/>
<feature type="compositionally biased region" description="Polar residues" evidence="1">
    <location>
        <begin position="130"/>
        <end position="165"/>
    </location>
</feature>
<dbReference type="OrthoDB" id="9946002at2"/>
<evidence type="ECO:0000313" key="4">
    <source>
        <dbReference type="Proteomes" id="UP000054639"/>
    </source>
</evidence>
<evidence type="ECO:0000313" key="3">
    <source>
        <dbReference type="EMBL" id="STY17557.1"/>
    </source>
</evidence>
<keyword evidence="4" id="KW-1185">Reference proteome</keyword>
<protein>
    <submittedName>
        <fullName evidence="3">Uncharacterized protein</fullName>
    </submittedName>
</protein>
<evidence type="ECO:0000256" key="1">
    <source>
        <dbReference type="SAM" id="MobiDB-lite"/>
    </source>
</evidence>
<dbReference type="Proteomes" id="UP000254230">
    <property type="component" value="Unassembled WGS sequence"/>
</dbReference>
<proteinExistence type="predicted"/>
<dbReference type="EMBL" id="LNYR01000012">
    <property type="protein sequence ID" value="KTD51199.1"/>
    <property type="molecule type" value="Genomic_DNA"/>
</dbReference>
<dbReference type="STRING" id="45072.Lqua_1426"/>
<evidence type="ECO:0000313" key="5">
    <source>
        <dbReference type="Proteomes" id="UP000254230"/>
    </source>
</evidence>
<dbReference type="Proteomes" id="UP000054639">
    <property type="component" value="Unassembled WGS sequence"/>
</dbReference>
<accession>A0A378KVN1</accession>
<reference evidence="2 4" key="1">
    <citation type="submission" date="2015-11" db="EMBL/GenBank/DDBJ databases">
        <title>Genomic analysis of 38 Legionella species identifies large and diverse effector repertoires.</title>
        <authorList>
            <person name="Burstein D."/>
            <person name="Amaro F."/>
            <person name="Zusman T."/>
            <person name="Lifshitz Z."/>
            <person name="Cohen O."/>
            <person name="Gilbert J.A."/>
            <person name="Pupko T."/>
            <person name="Shuman H.A."/>
            <person name="Segal G."/>
        </authorList>
    </citation>
    <scope>NUCLEOTIDE SEQUENCE [LARGE SCALE GENOMIC DNA]</scope>
    <source>
        <strain evidence="2 4">ATCC 49507</strain>
    </source>
</reference>
<feature type="region of interest" description="Disordered" evidence="1">
    <location>
        <begin position="101"/>
        <end position="165"/>
    </location>
</feature>
<dbReference type="EMBL" id="UGOW01000001">
    <property type="protein sequence ID" value="STY17557.1"/>
    <property type="molecule type" value="Genomic_DNA"/>
</dbReference>
<evidence type="ECO:0000313" key="2">
    <source>
        <dbReference type="EMBL" id="KTD51199.1"/>
    </source>
</evidence>
<name>A0A378KVN1_9GAMM</name>
<organism evidence="3 5">
    <name type="scientific">Legionella quateirensis</name>
    <dbReference type="NCBI Taxonomy" id="45072"/>
    <lineage>
        <taxon>Bacteria</taxon>
        <taxon>Pseudomonadati</taxon>
        <taxon>Pseudomonadota</taxon>
        <taxon>Gammaproteobacteria</taxon>
        <taxon>Legionellales</taxon>
        <taxon>Legionellaceae</taxon>
        <taxon>Legionella</taxon>
    </lineage>
</organism>